<protein>
    <submittedName>
        <fullName evidence="1">Uncharacterized protein</fullName>
    </submittedName>
</protein>
<dbReference type="Proteomes" id="UP000006327">
    <property type="component" value="Unassembled WGS sequence"/>
</dbReference>
<dbReference type="RefSeq" id="WP_007618016.1">
    <property type="nucleotide sequence ID" value="NZ_BAEO01000015.1"/>
</dbReference>
<evidence type="ECO:0000313" key="2">
    <source>
        <dbReference type="Proteomes" id="UP000006327"/>
    </source>
</evidence>
<name>K6YNX5_9ALTE</name>
<keyword evidence="2" id="KW-1185">Reference proteome</keyword>
<reference evidence="1 2" key="1">
    <citation type="journal article" date="2017" name="Antonie Van Leeuwenhoek">
        <title>Rhizobium rhizosphaerae sp. nov., a novel species isolated from rice rhizosphere.</title>
        <authorList>
            <person name="Zhao J.J."/>
            <person name="Zhang J."/>
            <person name="Zhang R.J."/>
            <person name="Zhang C.W."/>
            <person name="Yin H.Q."/>
            <person name="Zhang X.X."/>
        </authorList>
    </citation>
    <scope>NUCLEOTIDE SEQUENCE [LARGE SCALE GENOMIC DNA]</scope>
    <source>
        <strain evidence="1 2">BSs20135</strain>
    </source>
</reference>
<gene>
    <name evidence="1" type="ORF">GARC_1337</name>
</gene>
<dbReference type="EMBL" id="BAEO01000015">
    <property type="protein sequence ID" value="GAC18313.1"/>
    <property type="molecule type" value="Genomic_DNA"/>
</dbReference>
<organism evidence="1 2">
    <name type="scientific">Paraglaciecola arctica BSs20135</name>
    <dbReference type="NCBI Taxonomy" id="493475"/>
    <lineage>
        <taxon>Bacteria</taxon>
        <taxon>Pseudomonadati</taxon>
        <taxon>Pseudomonadota</taxon>
        <taxon>Gammaproteobacteria</taxon>
        <taxon>Alteromonadales</taxon>
        <taxon>Alteromonadaceae</taxon>
        <taxon>Paraglaciecola</taxon>
    </lineage>
</organism>
<comment type="caution">
    <text evidence="1">The sequence shown here is derived from an EMBL/GenBank/DDBJ whole genome shotgun (WGS) entry which is preliminary data.</text>
</comment>
<sequence length="41" mass="4728">MQCNPTCGGFMFELGAIKKRLVVTHLKAPFEFRLLEMQDNI</sequence>
<evidence type="ECO:0000313" key="1">
    <source>
        <dbReference type="EMBL" id="GAC18313.1"/>
    </source>
</evidence>
<accession>K6YNX5</accession>
<proteinExistence type="predicted"/>
<dbReference type="AlphaFoldDB" id="K6YNX5"/>